<dbReference type="InterPro" id="IPR003594">
    <property type="entry name" value="HATPase_dom"/>
</dbReference>
<dbReference type="CDD" id="cd17546">
    <property type="entry name" value="REC_hyHK_CKI1_RcsC-like"/>
    <property type="match status" value="1"/>
</dbReference>
<feature type="compositionally biased region" description="Polar residues" evidence="3">
    <location>
        <begin position="152"/>
        <end position="163"/>
    </location>
</feature>
<evidence type="ECO:0008006" key="8">
    <source>
        <dbReference type="Google" id="ProtNLM"/>
    </source>
</evidence>
<evidence type="ECO:0000256" key="3">
    <source>
        <dbReference type="SAM" id="MobiDB-lite"/>
    </source>
</evidence>
<dbReference type="SUPFAM" id="SSF47384">
    <property type="entry name" value="Homodimeric domain of signal transducing histidine kinase"/>
    <property type="match status" value="1"/>
</dbReference>
<dbReference type="Gene3D" id="1.10.287.130">
    <property type="match status" value="1"/>
</dbReference>
<dbReference type="InterPro" id="IPR003661">
    <property type="entry name" value="HisK_dim/P_dom"/>
</dbReference>
<dbReference type="Pfam" id="PF00512">
    <property type="entry name" value="HisKA"/>
    <property type="match status" value="1"/>
</dbReference>
<dbReference type="InterPro" id="IPR035965">
    <property type="entry name" value="PAS-like_dom_sf"/>
</dbReference>
<name>A0ABQ9P4J8_9PEZI</name>
<dbReference type="SUPFAM" id="SSF55785">
    <property type="entry name" value="PYP-like sensor domain (PAS domain)"/>
    <property type="match status" value="1"/>
</dbReference>
<dbReference type="Gene3D" id="3.30.450.20">
    <property type="entry name" value="PAS domain"/>
    <property type="match status" value="2"/>
</dbReference>
<dbReference type="Pfam" id="PF26131">
    <property type="entry name" value="PAS-like"/>
    <property type="match status" value="1"/>
</dbReference>
<feature type="compositionally biased region" description="Polar residues" evidence="3">
    <location>
        <begin position="1059"/>
        <end position="1073"/>
    </location>
</feature>
<sequence length="1258" mass="141145">MAEQSEAHARGLRQENDRMDNEVDSRKTEDEQSLHAFKEILLSEFMDAERRPMFIIDLAQSATSRNKNLNPIHINTALKTAGNLLDVVSGRRDPDPHGQPDKTTYPVFRDWASNPATHEYRLVFNHYSWTALTLRERFKLVSGTYQRQQATPSTLFSSSSNVERPSFMRGLKPPGSGLDSGMLSSTETRMMSGGHKFAATKSADTSEDQPGLSARKYDWTSDPPPSDLSPHLELVRSVDWASTSLGPMASWSPQLRFMCNFLMANPAPSIMLWGPDLNIIYNAAYPSIIANKHPRLLGMRPQEGFPEAWEGFEPFFKRCQETGQGVFLEHLLTFLDRGFGPQEETYYSFGFMPIFGDDDTIAGWFQNCFETTKHRITERRMSTLLSISETTAAASDLESFWKLLLRAIEKNEHDMPWVVVYAGVDQSEVSTGSDAHTTGSSTTKRFEVLCTIGVDMGHAAAPTRTDIAKGSKGFYPFFEQAAEAQDPLVLLLEEGTLPIDLVVGLDTRGWCDPCKGAVICPIRPTTTNPNSTETVLGYLVMGMNTRRPYDDEYRTFHRLLNRQIVTSMASVLLLEEETRRGRTIAEQAALDQRKFEEQLSLRTRELERSREQLQNFADCVPVGIFVLTFTPDNTDGTYQYRNERWFELTGDSRDNNIGSDSPIWGRMDPEDVPAVRRAWSAVRTTKTSISFEFRVAQRSQYVGAQEHQLDPQGDIDCTWILCYAFSVWDDDKTLRSVIGSITDITPQKYAEIIQKQRMEDALEAQRRQETFIDVTSHEMRNPLSAIMISADDIMTSLRTLKTDDVKMTPQFEELVESSIDAAGTISHCASHQKTIVDDILTISKLDSGLFSITPVEVQPLAIIKDLLRMFEGELQTAKITQKTYIDDSFHDLALDRVLLDPSRLLQILINLVTNSIKFTQLQERRIITIHMAASLEKPAKSVTGIEYLPLRKEREDLTNRPEWGKGEIIYLRFAVEDTGCGLTADEKKLLFLRFSQAPRTHVNYGGSGLGLFICRELTELQGGSIGVASEAGQGSTFAFYIKARRCEHAPTESQTLKEAFGNSHSPHANNLQRSAAGRKKVQEPLSARQDRAAPSGSLPSDGPAPPESTNAPHVYDILITEDNVINQQVLSKQLLKLGHRVSIANQGQEALDFLRTTKYWKGNESDGKNLDVVLMDIEMPVMGGLECVSKIRELERDGSLVRPVQVIAITANARVEQIDKALDAGMDDVVSKPFRMPELIACIKRLLETSQTTSDSEE</sequence>
<dbReference type="InterPro" id="IPR050956">
    <property type="entry name" value="2C_system_His_kinase"/>
</dbReference>
<dbReference type="SUPFAM" id="SSF52172">
    <property type="entry name" value="CheY-like"/>
    <property type="match status" value="1"/>
</dbReference>
<dbReference type="Gene3D" id="3.30.565.10">
    <property type="entry name" value="Histidine kinase-like ATPase, C-terminal domain"/>
    <property type="match status" value="1"/>
</dbReference>
<keyword evidence="7" id="KW-1185">Reference proteome</keyword>
<dbReference type="EMBL" id="JAPDRL010000006">
    <property type="protein sequence ID" value="KAJ9668515.1"/>
    <property type="molecule type" value="Genomic_DNA"/>
</dbReference>
<dbReference type="SMART" id="SM00091">
    <property type="entry name" value="PAS"/>
    <property type="match status" value="1"/>
</dbReference>
<feature type="region of interest" description="Disordered" evidence="3">
    <location>
        <begin position="1"/>
        <end position="30"/>
    </location>
</feature>
<gene>
    <name evidence="6" type="ORF">H2201_001156</name>
</gene>
<dbReference type="SMART" id="SM00387">
    <property type="entry name" value="HATPase_c"/>
    <property type="match status" value="1"/>
</dbReference>
<dbReference type="InterPro" id="IPR058846">
    <property type="entry name" value="PAS-like"/>
</dbReference>
<feature type="region of interest" description="Disordered" evidence="3">
    <location>
        <begin position="152"/>
        <end position="183"/>
    </location>
</feature>
<evidence type="ECO:0000256" key="2">
    <source>
        <dbReference type="PROSITE-ProRule" id="PRU00169"/>
    </source>
</evidence>
<feature type="domain" description="Histidine kinase" evidence="4">
    <location>
        <begin position="774"/>
        <end position="1045"/>
    </location>
</feature>
<dbReference type="InterPro" id="IPR036890">
    <property type="entry name" value="HATPase_C_sf"/>
</dbReference>
<dbReference type="InterPro" id="IPR011006">
    <property type="entry name" value="CheY-like_superfamily"/>
</dbReference>
<dbReference type="SMART" id="SM00448">
    <property type="entry name" value="REC"/>
    <property type="match status" value="1"/>
</dbReference>
<evidence type="ECO:0000313" key="7">
    <source>
        <dbReference type="Proteomes" id="UP001172684"/>
    </source>
</evidence>
<feature type="region of interest" description="Disordered" evidence="3">
    <location>
        <begin position="1059"/>
        <end position="1111"/>
    </location>
</feature>
<feature type="domain" description="Response regulatory" evidence="5">
    <location>
        <begin position="1116"/>
        <end position="1247"/>
    </location>
</feature>
<evidence type="ECO:0000256" key="1">
    <source>
        <dbReference type="ARBA" id="ARBA00022553"/>
    </source>
</evidence>
<keyword evidence="1 2" id="KW-0597">Phosphoprotein</keyword>
<dbReference type="PROSITE" id="PS50110">
    <property type="entry name" value="RESPONSE_REGULATORY"/>
    <property type="match status" value="1"/>
</dbReference>
<comment type="caution">
    <text evidence="6">The sequence shown here is derived from an EMBL/GenBank/DDBJ whole genome shotgun (WGS) entry which is preliminary data.</text>
</comment>
<dbReference type="CDD" id="cd00130">
    <property type="entry name" value="PAS"/>
    <property type="match status" value="1"/>
</dbReference>
<protein>
    <recommendedName>
        <fullName evidence="8">Histidine kinase</fullName>
    </recommendedName>
</protein>
<dbReference type="InterPro" id="IPR005467">
    <property type="entry name" value="His_kinase_dom"/>
</dbReference>
<organism evidence="6 7">
    <name type="scientific">Coniosporium apollinis</name>
    <dbReference type="NCBI Taxonomy" id="61459"/>
    <lineage>
        <taxon>Eukaryota</taxon>
        <taxon>Fungi</taxon>
        <taxon>Dikarya</taxon>
        <taxon>Ascomycota</taxon>
        <taxon>Pezizomycotina</taxon>
        <taxon>Dothideomycetes</taxon>
        <taxon>Dothideomycetes incertae sedis</taxon>
        <taxon>Coniosporium</taxon>
    </lineage>
</organism>
<dbReference type="Proteomes" id="UP001172684">
    <property type="component" value="Unassembled WGS sequence"/>
</dbReference>
<proteinExistence type="predicted"/>
<dbReference type="InterPro" id="IPR036097">
    <property type="entry name" value="HisK_dim/P_sf"/>
</dbReference>
<evidence type="ECO:0000313" key="6">
    <source>
        <dbReference type="EMBL" id="KAJ9668515.1"/>
    </source>
</evidence>
<dbReference type="Gene3D" id="3.40.50.2300">
    <property type="match status" value="1"/>
</dbReference>
<dbReference type="Pfam" id="PF02518">
    <property type="entry name" value="HATPase_c"/>
    <property type="match status" value="1"/>
</dbReference>
<dbReference type="Pfam" id="PF00072">
    <property type="entry name" value="Response_reg"/>
    <property type="match status" value="1"/>
</dbReference>
<feature type="modified residue" description="4-aspartylphosphate" evidence="2">
    <location>
        <position position="1176"/>
    </location>
</feature>
<dbReference type="SUPFAM" id="SSF55874">
    <property type="entry name" value="ATPase domain of HSP90 chaperone/DNA topoisomerase II/histidine kinase"/>
    <property type="match status" value="1"/>
</dbReference>
<dbReference type="PROSITE" id="PS50109">
    <property type="entry name" value="HIS_KIN"/>
    <property type="match status" value="1"/>
</dbReference>
<dbReference type="InterPro" id="IPR001789">
    <property type="entry name" value="Sig_transdc_resp-reg_receiver"/>
</dbReference>
<dbReference type="PANTHER" id="PTHR43719:SF30">
    <property type="entry name" value="TWO-COMPONENT SYSTEM RESPONSE REGULATOR"/>
    <property type="match status" value="1"/>
</dbReference>
<evidence type="ECO:0000259" key="5">
    <source>
        <dbReference type="PROSITE" id="PS50110"/>
    </source>
</evidence>
<dbReference type="InterPro" id="IPR004358">
    <property type="entry name" value="Sig_transdc_His_kin-like_C"/>
</dbReference>
<dbReference type="CDD" id="cd00082">
    <property type="entry name" value="HisKA"/>
    <property type="match status" value="1"/>
</dbReference>
<dbReference type="PANTHER" id="PTHR43719">
    <property type="entry name" value="TWO-COMPONENT HISTIDINE KINASE"/>
    <property type="match status" value="1"/>
</dbReference>
<evidence type="ECO:0000259" key="4">
    <source>
        <dbReference type="PROSITE" id="PS50109"/>
    </source>
</evidence>
<accession>A0ABQ9P4J8</accession>
<dbReference type="InterPro" id="IPR000014">
    <property type="entry name" value="PAS"/>
</dbReference>
<dbReference type="SMART" id="SM00388">
    <property type="entry name" value="HisKA"/>
    <property type="match status" value="1"/>
</dbReference>
<dbReference type="PRINTS" id="PR00344">
    <property type="entry name" value="BCTRLSENSOR"/>
</dbReference>
<feature type="region of interest" description="Disordered" evidence="3">
    <location>
        <begin position="199"/>
        <end position="224"/>
    </location>
</feature>
<reference evidence="6" key="1">
    <citation type="submission" date="2022-10" db="EMBL/GenBank/DDBJ databases">
        <title>Culturing micro-colonial fungi from biological soil crusts in the Mojave desert and describing Neophaeococcomyces mojavensis, and introducing the new genera and species Taxawa tesnikishii.</title>
        <authorList>
            <person name="Kurbessoian T."/>
            <person name="Stajich J.E."/>
        </authorList>
    </citation>
    <scope>NUCLEOTIDE SEQUENCE</scope>
    <source>
        <strain evidence="6">TK_1</strain>
    </source>
</reference>